<dbReference type="OrthoDB" id="3186587at2"/>
<dbReference type="EMBL" id="AP019367">
    <property type="protein sequence ID" value="BBH50985.1"/>
    <property type="molecule type" value="Genomic_DNA"/>
</dbReference>
<evidence type="ECO:0000313" key="3">
    <source>
        <dbReference type="Proteomes" id="UP000273154"/>
    </source>
</evidence>
<dbReference type="Pfam" id="PF13280">
    <property type="entry name" value="WYL"/>
    <property type="match status" value="1"/>
</dbReference>
<gene>
    <name evidence="2" type="ORF">Pcatena_15720</name>
</gene>
<evidence type="ECO:0000259" key="1">
    <source>
        <dbReference type="Pfam" id="PF13280"/>
    </source>
</evidence>
<feature type="domain" description="WYL" evidence="1">
    <location>
        <begin position="149"/>
        <end position="220"/>
    </location>
</feature>
<dbReference type="RefSeq" id="WP_126423228.1">
    <property type="nucleotide sequence ID" value="NZ_AP019367.1"/>
</dbReference>
<proteinExistence type="predicted"/>
<evidence type="ECO:0000313" key="2">
    <source>
        <dbReference type="EMBL" id="BBH50985.1"/>
    </source>
</evidence>
<dbReference type="Proteomes" id="UP000273154">
    <property type="component" value="Chromosome"/>
</dbReference>
<dbReference type="InterPro" id="IPR026881">
    <property type="entry name" value="WYL_dom"/>
</dbReference>
<dbReference type="KEGG" id="pcat:Pcatena_15720"/>
<accession>A0A3G9KB74</accession>
<dbReference type="PROSITE" id="PS52050">
    <property type="entry name" value="WYL"/>
    <property type="match status" value="1"/>
</dbReference>
<dbReference type="GeneID" id="88849714"/>
<name>A0A3G9KB74_9ACTN</name>
<reference evidence="3" key="1">
    <citation type="submission" date="2018-11" db="EMBL/GenBank/DDBJ databases">
        <title>Comparative genomics of Parolsenella catena and Libanicoccus massiliensis: Reclassification of Libanicoccus massiliensis as Parolsenella massiliensis comb. nov.</title>
        <authorList>
            <person name="Sakamoto M."/>
            <person name="Ikeyama N."/>
            <person name="Murakami T."/>
            <person name="Mori H."/>
            <person name="Yuki M."/>
            <person name="Ohkuma M."/>
        </authorList>
    </citation>
    <scope>NUCLEOTIDE SEQUENCE [LARGE SCALE GENOMIC DNA]</scope>
    <source>
        <strain evidence="3">JCM 31932</strain>
    </source>
</reference>
<sequence>MAKRSSNSKLPLRDGKQIDLALRFLGGAALSPSELKNDKIFRGISPSSHHKTFGRDLAALREEGLELTSSRRGNKTYWQLDPSSLVSDMTDEVDEYSRVVATMARGLLTEPGTSDPGTLGGAIVRSSLSTGAGTGIRAIPDLTCSPEVLSCFEEGLRTRTPVQVDYQAKAESKSATRLFRTYGIFSLAGFTFVVGYRQKEGAGEKAWDLRTYNLSRVKGAALAKDEQTYVIPADFSVDDYKKLPFEIGPEENRQKAYFYIPPSAVKTAPGVTRARNQDETVRRRGGSVIWPCEMCSEEAAAKWAIENGLIPLRPQSLVDTWKAILEEARRK</sequence>
<organism evidence="2 3">
    <name type="scientific">Parolsenella catena</name>
    <dbReference type="NCBI Taxonomy" id="2003188"/>
    <lineage>
        <taxon>Bacteria</taxon>
        <taxon>Bacillati</taxon>
        <taxon>Actinomycetota</taxon>
        <taxon>Coriobacteriia</taxon>
        <taxon>Coriobacteriales</taxon>
        <taxon>Atopobiaceae</taxon>
        <taxon>Parolsenella</taxon>
    </lineage>
</organism>
<protein>
    <recommendedName>
        <fullName evidence="1">WYL domain-containing protein</fullName>
    </recommendedName>
</protein>
<keyword evidence="3" id="KW-1185">Reference proteome</keyword>
<dbReference type="AlphaFoldDB" id="A0A3G9KB74"/>